<reference evidence="1 2" key="1">
    <citation type="submission" date="2019-07" db="EMBL/GenBank/DDBJ databases">
        <title>The draft genome sequence of Aquimarina algiphila M91.</title>
        <authorList>
            <person name="Meng X."/>
        </authorList>
    </citation>
    <scope>NUCLEOTIDE SEQUENCE [LARGE SCALE GENOMIC DNA]</scope>
    <source>
        <strain evidence="1 2">M91</strain>
    </source>
</reference>
<dbReference type="RefSeq" id="WP_109434017.1">
    <property type="nucleotide sequence ID" value="NZ_CANLFO010000006.1"/>
</dbReference>
<dbReference type="Proteomes" id="UP000318833">
    <property type="component" value="Unassembled WGS sequence"/>
</dbReference>
<protein>
    <submittedName>
        <fullName evidence="1">Uncharacterized protein</fullName>
    </submittedName>
</protein>
<keyword evidence="2" id="KW-1185">Reference proteome</keyword>
<dbReference type="AlphaFoldDB" id="A0A554VP77"/>
<name>A0A554VP77_9FLAO</name>
<gene>
    <name evidence="1" type="ORF">FOF46_05535</name>
</gene>
<dbReference type="OrthoDB" id="1161832at2"/>
<proteinExistence type="predicted"/>
<sequence length="157" mass="17578">MKFYIIILCLLPFTIFTNCKSDKQNSDKINVNSTEKEQKDISELSYLEIYHQLFSNKSGGFDAHGDLYGQEAISNLSISEHPSDCGNVLFLSNTADKIITLAIEASFNFPGNPNATMVRAYTINPNEKISIGNSILCYDNKEYDIKREIISAGFTTN</sequence>
<dbReference type="EMBL" id="VLNR01000008">
    <property type="protein sequence ID" value="TSE10204.1"/>
    <property type="molecule type" value="Genomic_DNA"/>
</dbReference>
<comment type="caution">
    <text evidence="1">The sequence shown here is derived from an EMBL/GenBank/DDBJ whole genome shotgun (WGS) entry which is preliminary data.</text>
</comment>
<evidence type="ECO:0000313" key="1">
    <source>
        <dbReference type="EMBL" id="TSE10204.1"/>
    </source>
</evidence>
<organism evidence="1 2">
    <name type="scientific">Aquimarina algiphila</name>
    <dbReference type="NCBI Taxonomy" id="2047982"/>
    <lineage>
        <taxon>Bacteria</taxon>
        <taxon>Pseudomonadati</taxon>
        <taxon>Bacteroidota</taxon>
        <taxon>Flavobacteriia</taxon>
        <taxon>Flavobacteriales</taxon>
        <taxon>Flavobacteriaceae</taxon>
        <taxon>Aquimarina</taxon>
    </lineage>
</organism>
<evidence type="ECO:0000313" key="2">
    <source>
        <dbReference type="Proteomes" id="UP000318833"/>
    </source>
</evidence>
<accession>A0A554VP77</accession>